<feature type="transmembrane region" description="Helical" evidence="1">
    <location>
        <begin position="36"/>
        <end position="55"/>
    </location>
</feature>
<accession>A0A0A9EL54</accession>
<keyword evidence="1" id="KW-1133">Transmembrane helix</keyword>
<organism evidence="2">
    <name type="scientific">Arundo donax</name>
    <name type="common">Giant reed</name>
    <name type="synonym">Donax arundinaceus</name>
    <dbReference type="NCBI Taxonomy" id="35708"/>
    <lineage>
        <taxon>Eukaryota</taxon>
        <taxon>Viridiplantae</taxon>
        <taxon>Streptophyta</taxon>
        <taxon>Embryophyta</taxon>
        <taxon>Tracheophyta</taxon>
        <taxon>Spermatophyta</taxon>
        <taxon>Magnoliopsida</taxon>
        <taxon>Liliopsida</taxon>
        <taxon>Poales</taxon>
        <taxon>Poaceae</taxon>
        <taxon>PACMAD clade</taxon>
        <taxon>Arundinoideae</taxon>
        <taxon>Arundineae</taxon>
        <taxon>Arundo</taxon>
    </lineage>
</organism>
<dbReference type="AlphaFoldDB" id="A0A0A9EL54"/>
<reference evidence="2" key="1">
    <citation type="submission" date="2014-09" db="EMBL/GenBank/DDBJ databases">
        <authorList>
            <person name="Magalhaes I.L.F."/>
            <person name="Oliveira U."/>
            <person name="Santos F.R."/>
            <person name="Vidigal T.H.D.A."/>
            <person name="Brescovit A.D."/>
            <person name="Santos A.J."/>
        </authorList>
    </citation>
    <scope>NUCLEOTIDE SEQUENCE</scope>
    <source>
        <tissue evidence="2">Shoot tissue taken approximately 20 cm above the soil surface</tissue>
    </source>
</reference>
<reference evidence="2" key="2">
    <citation type="journal article" date="2015" name="Data Brief">
        <title>Shoot transcriptome of the giant reed, Arundo donax.</title>
        <authorList>
            <person name="Barrero R.A."/>
            <person name="Guerrero F.D."/>
            <person name="Moolhuijzen P."/>
            <person name="Goolsby J.A."/>
            <person name="Tidwell J."/>
            <person name="Bellgard S.E."/>
            <person name="Bellgard M.I."/>
        </authorList>
    </citation>
    <scope>NUCLEOTIDE SEQUENCE</scope>
    <source>
        <tissue evidence="2">Shoot tissue taken approximately 20 cm above the soil surface</tissue>
    </source>
</reference>
<proteinExistence type="predicted"/>
<evidence type="ECO:0000256" key="1">
    <source>
        <dbReference type="SAM" id="Phobius"/>
    </source>
</evidence>
<keyword evidence="1" id="KW-0812">Transmembrane</keyword>
<name>A0A0A9EL54_ARUDO</name>
<dbReference type="EMBL" id="GBRH01198167">
    <property type="protein sequence ID" value="JAD99728.1"/>
    <property type="molecule type" value="Transcribed_RNA"/>
</dbReference>
<evidence type="ECO:0000313" key="2">
    <source>
        <dbReference type="EMBL" id="JAD99728.1"/>
    </source>
</evidence>
<keyword evidence="1" id="KW-0472">Membrane</keyword>
<sequence>MSKWRKGLNIRINVVTFVHVKFLSSVRCWGRIGSVVWFYIQIYLVIGISFAFLILI</sequence>
<protein>
    <submittedName>
        <fullName evidence="2">Uncharacterized protein</fullName>
    </submittedName>
</protein>